<evidence type="ECO:0000313" key="3">
    <source>
        <dbReference type="Proteomes" id="UP000255295"/>
    </source>
</evidence>
<name>A0AAJ5D9V3_LYSSH</name>
<keyword evidence="1" id="KW-0472">Membrane</keyword>
<dbReference type="EMBL" id="UFSZ01000001">
    <property type="protein sequence ID" value="SUV17703.1"/>
    <property type="molecule type" value="Genomic_DNA"/>
</dbReference>
<feature type="transmembrane region" description="Helical" evidence="1">
    <location>
        <begin position="35"/>
        <end position="59"/>
    </location>
</feature>
<evidence type="ECO:0000256" key="1">
    <source>
        <dbReference type="SAM" id="Phobius"/>
    </source>
</evidence>
<keyword evidence="1" id="KW-1133">Transmembrane helix</keyword>
<evidence type="ECO:0000313" key="2">
    <source>
        <dbReference type="EMBL" id="SUV17703.1"/>
    </source>
</evidence>
<dbReference type="Proteomes" id="UP000255295">
    <property type="component" value="Unassembled WGS sequence"/>
</dbReference>
<protein>
    <submittedName>
        <fullName evidence="2">Uncharacterized protein</fullName>
    </submittedName>
</protein>
<reference evidence="2 3" key="1">
    <citation type="submission" date="2018-06" db="EMBL/GenBank/DDBJ databases">
        <authorList>
            <consortium name="Pathogen Informatics"/>
            <person name="Doyle S."/>
        </authorList>
    </citation>
    <scope>NUCLEOTIDE SEQUENCE [LARGE SCALE GENOMIC DNA]</scope>
    <source>
        <strain evidence="2 3">NCTC10338</strain>
    </source>
</reference>
<proteinExistence type="predicted"/>
<organism evidence="2 3">
    <name type="scientific">Lysinibacillus sphaericus</name>
    <name type="common">Bacillus sphaericus</name>
    <dbReference type="NCBI Taxonomy" id="1421"/>
    <lineage>
        <taxon>Bacteria</taxon>
        <taxon>Bacillati</taxon>
        <taxon>Bacillota</taxon>
        <taxon>Bacilli</taxon>
        <taxon>Bacillales</taxon>
        <taxon>Bacillaceae</taxon>
        <taxon>Lysinibacillus</taxon>
    </lineage>
</organism>
<accession>A0AAJ5D9V3</accession>
<comment type="caution">
    <text evidence="2">The sequence shown here is derived from an EMBL/GenBank/DDBJ whole genome shotgun (WGS) entry which is preliminary data.</text>
</comment>
<keyword evidence="1" id="KW-0812">Transmembrane</keyword>
<dbReference type="AlphaFoldDB" id="A0AAJ5D9V3"/>
<gene>
    <name evidence="2" type="ORF">NCTC10338_02811</name>
</gene>
<sequence length="72" mass="8258">MFDDEKRLERGTNKKAIDSFSRSTKISIAFVEHNVLSIMLVVFLINLEFLLTVLLLHLAKVSVPLQPLPLFF</sequence>